<evidence type="ECO:0000256" key="3">
    <source>
        <dbReference type="ARBA" id="ARBA00010441"/>
    </source>
</evidence>
<comment type="similarity">
    <text evidence="3 15">Belongs to the CDP-alcohol phosphatidyltransferase class-I family.</text>
</comment>
<keyword evidence="18" id="KW-1185">Reference proteome</keyword>
<evidence type="ECO:0000256" key="4">
    <source>
        <dbReference type="ARBA" id="ARBA00013174"/>
    </source>
</evidence>
<evidence type="ECO:0000313" key="18">
    <source>
        <dbReference type="Proteomes" id="UP000500890"/>
    </source>
</evidence>
<evidence type="ECO:0000256" key="11">
    <source>
        <dbReference type="ARBA" id="ARBA00023136"/>
    </source>
</evidence>
<dbReference type="Pfam" id="PF01066">
    <property type="entry name" value="CDP-OH_P_transf"/>
    <property type="match status" value="1"/>
</dbReference>
<evidence type="ECO:0000256" key="1">
    <source>
        <dbReference type="ARBA" id="ARBA00000287"/>
    </source>
</evidence>
<feature type="transmembrane region" description="Helical" evidence="16">
    <location>
        <begin position="141"/>
        <end position="160"/>
    </location>
</feature>
<name>A0A6G8AP68_9ENTE</name>
<keyword evidence="10" id="KW-0443">Lipid metabolism</keyword>
<dbReference type="EMBL" id="CP049886">
    <property type="protein sequence ID" value="QIL46725.1"/>
    <property type="molecule type" value="Genomic_DNA"/>
</dbReference>
<feature type="transmembrane region" description="Helical" evidence="16">
    <location>
        <begin position="117"/>
        <end position="135"/>
    </location>
</feature>
<dbReference type="Proteomes" id="UP000500890">
    <property type="component" value="Chromosome"/>
</dbReference>
<evidence type="ECO:0000256" key="15">
    <source>
        <dbReference type="RuleBase" id="RU003750"/>
    </source>
</evidence>
<dbReference type="Gene3D" id="1.20.120.1760">
    <property type="match status" value="1"/>
</dbReference>
<comment type="catalytic activity">
    <reaction evidence="1">
        <text>a CDP-1,2-diacyl-sn-glycerol + L-serine = a 1,2-diacyl-sn-glycero-3-phospho-L-serine + CMP + H(+)</text>
        <dbReference type="Rhea" id="RHEA:16913"/>
        <dbReference type="ChEBI" id="CHEBI:15378"/>
        <dbReference type="ChEBI" id="CHEBI:33384"/>
        <dbReference type="ChEBI" id="CHEBI:57262"/>
        <dbReference type="ChEBI" id="CHEBI:58332"/>
        <dbReference type="ChEBI" id="CHEBI:60377"/>
        <dbReference type="EC" id="2.7.8.8"/>
    </reaction>
</comment>
<evidence type="ECO:0000256" key="5">
    <source>
        <dbReference type="ARBA" id="ARBA00017171"/>
    </source>
</evidence>
<keyword evidence="8 16" id="KW-0812">Transmembrane</keyword>
<dbReference type="PANTHER" id="PTHR14269">
    <property type="entry name" value="CDP-DIACYLGLYCEROL--GLYCEROL-3-PHOSPHATE 3-PHOSPHATIDYLTRANSFERASE-RELATED"/>
    <property type="match status" value="1"/>
</dbReference>
<organism evidence="17 18">
    <name type="scientific">Vagococcus coleopterorum</name>
    <dbReference type="NCBI Taxonomy" id="2714946"/>
    <lineage>
        <taxon>Bacteria</taxon>
        <taxon>Bacillati</taxon>
        <taxon>Bacillota</taxon>
        <taxon>Bacilli</taxon>
        <taxon>Lactobacillales</taxon>
        <taxon>Enterococcaceae</taxon>
        <taxon>Vagococcus</taxon>
    </lineage>
</organism>
<dbReference type="PANTHER" id="PTHR14269:SF61">
    <property type="entry name" value="CDP-DIACYLGLYCEROL--SERINE O-PHOSPHATIDYLTRANSFERASE"/>
    <property type="match status" value="1"/>
</dbReference>
<dbReference type="InterPro" id="IPR000462">
    <property type="entry name" value="CDP-OH_P_trans"/>
</dbReference>
<keyword evidence="13" id="KW-1208">Phospholipid metabolism</keyword>
<proteinExistence type="inferred from homology"/>
<evidence type="ECO:0000256" key="13">
    <source>
        <dbReference type="ARBA" id="ARBA00023264"/>
    </source>
</evidence>
<evidence type="ECO:0000256" key="10">
    <source>
        <dbReference type="ARBA" id="ARBA00023098"/>
    </source>
</evidence>
<keyword evidence="9 16" id="KW-1133">Transmembrane helix</keyword>
<dbReference type="PROSITE" id="PS00379">
    <property type="entry name" value="CDP_ALCOHOL_P_TRANSF"/>
    <property type="match status" value="1"/>
</dbReference>
<dbReference type="AlphaFoldDB" id="A0A6G8AP68"/>
<dbReference type="GO" id="GO:0003882">
    <property type="term" value="F:CDP-diacylglycerol-serine O-phosphatidyltransferase activity"/>
    <property type="evidence" value="ECO:0007669"/>
    <property type="project" value="UniProtKB-EC"/>
</dbReference>
<evidence type="ECO:0000256" key="9">
    <source>
        <dbReference type="ARBA" id="ARBA00022989"/>
    </source>
</evidence>
<keyword evidence="11 16" id="KW-0472">Membrane</keyword>
<dbReference type="EC" id="2.7.8.8" evidence="4"/>
<evidence type="ECO:0000256" key="8">
    <source>
        <dbReference type="ARBA" id="ARBA00022692"/>
    </source>
</evidence>
<dbReference type="InterPro" id="IPR004533">
    <property type="entry name" value="CDP-diaglyc--ser_O-PTrfase"/>
</dbReference>
<comment type="subcellular location">
    <subcellularLocation>
        <location evidence="2">Endomembrane system</location>
        <topology evidence="2">Multi-pass membrane protein</topology>
    </subcellularLocation>
</comment>
<dbReference type="InterPro" id="IPR048254">
    <property type="entry name" value="CDP_ALCOHOL_P_TRANSF_CS"/>
</dbReference>
<keyword evidence="12" id="KW-0594">Phospholipid biosynthesis</keyword>
<dbReference type="InterPro" id="IPR050324">
    <property type="entry name" value="CDP-alcohol_PTase-I"/>
</dbReference>
<evidence type="ECO:0000256" key="7">
    <source>
        <dbReference type="ARBA" id="ARBA00022679"/>
    </source>
</evidence>
<dbReference type="NCBIfam" id="TIGR00473">
    <property type="entry name" value="pssA"/>
    <property type="match status" value="1"/>
</dbReference>
<evidence type="ECO:0000256" key="14">
    <source>
        <dbReference type="ARBA" id="ARBA00032361"/>
    </source>
</evidence>
<dbReference type="GO" id="GO:0008654">
    <property type="term" value="P:phospholipid biosynthetic process"/>
    <property type="evidence" value="ECO:0007669"/>
    <property type="project" value="UniProtKB-KW"/>
</dbReference>
<evidence type="ECO:0000256" key="12">
    <source>
        <dbReference type="ARBA" id="ARBA00023209"/>
    </source>
</evidence>
<evidence type="ECO:0000313" key="17">
    <source>
        <dbReference type="EMBL" id="QIL46725.1"/>
    </source>
</evidence>
<evidence type="ECO:0000256" key="16">
    <source>
        <dbReference type="SAM" id="Phobius"/>
    </source>
</evidence>
<sequence>MMKQLPNLLTLSNLLCGVLAMNSSMHGYFDVAGVFILLAAAFDAVDGRAARRVGNASEFGKELDSLADIVSFGAAPMIILLGTAGNGYLKFFVAAVFLSCAAIRLARFNSTQSNLKYFVGIPVPLAALLSLLARFTVNSNFVYYIIVLSLGILMISNVRLPNFKNLESTEE</sequence>
<dbReference type="GO" id="GO:0012505">
    <property type="term" value="C:endomembrane system"/>
    <property type="evidence" value="ECO:0007669"/>
    <property type="project" value="UniProtKB-SubCell"/>
</dbReference>
<evidence type="ECO:0000256" key="6">
    <source>
        <dbReference type="ARBA" id="ARBA00022516"/>
    </source>
</evidence>
<protein>
    <recommendedName>
        <fullName evidence="5">CDP-diacylglycerol--serine O-phosphatidyltransferase</fullName>
        <ecNumber evidence="4">2.7.8.8</ecNumber>
    </recommendedName>
    <alternativeName>
        <fullName evidence="14">Phosphatidylserine synthase</fullName>
    </alternativeName>
</protein>
<evidence type="ECO:0000256" key="2">
    <source>
        <dbReference type="ARBA" id="ARBA00004127"/>
    </source>
</evidence>
<dbReference type="GO" id="GO:0016020">
    <property type="term" value="C:membrane"/>
    <property type="evidence" value="ECO:0007669"/>
    <property type="project" value="InterPro"/>
</dbReference>
<accession>A0A6G8AP68</accession>
<dbReference type="InterPro" id="IPR043130">
    <property type="entry name" value="CDP-OH_PTrfase_TM_dom"/>
</dbReference>
<reference evidence="17 18" key="1">
    <citation type="submission" date="2020-03" db="EMBL/GenBank/DDBJ databases">
        <title>Vagococcus sp. nov., isolated from beetles.</title>
        <authorList>
            <person name="Hyun D.-W."/>
            <person name="Bae J.-W."/>
        </authorList>
    </citation>
    <scope>NUCLEOTIDE SEQUENCE [LARGE SCALE GENOMIC DNA]</scope>
    <source>
        <strain evidence="17 18">HDW17A</strain>
    </source>
</reference>
<dbReference type="KEGG" id="vah:G7081_06360"/>
<keyword evidence="7 15" id="KW-0808">Transferase</keyword>
<gene>
    <name evidence="17" type="primary">pssA</name>
    <name evidence="17" type="ORF">G7081_06360</name>
</gene>
<keyword evidence="6" id="KW-0444">Lipid biosynthesis</keyword>